<sequence>MGKSAIVLGATGVTGKLLLELLLKDNRYHEIKIITRRATGITHPKVFEYVADMLQLQDSAGVFSADDIFCCIGTTKAKTPDKGIYYKTDHGIPVTAAKLARQNGCRSFIVISALGADIASNLFYNRTKGEMERDVLEQGIAKTHILRPSLIEADRNEARPAERLGILLMRIINPLLVGRVARYKSIKAGAIAKAMLWLANNDYESAIVPSEDIKKLALL</sequence>
<dbReference type="EMBL" id="NOXV01000290">
    <property type="protein sequence ID" value="OYQ34737.1"/>
    <property type="molecule type" value="Genomic_DNA"/>
</dbReference>
<dbReference type="RefSeq" id="WP_094415678.1">
    <property type="nucleotide sequence ID" value="NZ_NOXV01000290.1"/>
</dbReference>
<protein>
    <submittedName>
        <fullName evidence="2">Nucleoside-diphosphate sugar epimerase</fullName>
    </submittedName>
</protein>
<comment type="caution">
    <text evidence="2">The sequence shown here is derived from an EMBL/GenBank/DDBJ whole genome shotgun (WGS) entry which is preliminary data.</text>
</comment>
<dbReference type="Pfam" id="PF13460">
    <property type="entry name" value="NAD_binding_10"/>
    <property type="match status" value="1"/>
</dbReference>
<dbReference type="PANTHER" id="PTHR14097">
    <property type="entry name" value="OXIDOREDUCTASE HTATIP2"/>
    <property type="match status" value="1"/>
</dbReference>
<reference evidence="2 3" key="1">
    <citation type="submission" date="2017-07" db="EMBL/GenBank/DDBJ databases">
        <title>Flavobacterium cyanobacteriorum sp. nov., isolated from cyanobacterial aggregates in a eutrophic lake.</title>
        <authorList>
            <person name="Cai H."/>
        </authorList>
    </citation>
    <scope>NUCLEOTIDE SEQUENCE [LARGE SCALE GENOMIC DNA]</scope>
    <source>
        <strain evidence="2 3">TH021</strain>
    </source>
</reference>
<accession>A0A255YZR7</accession>
<dbReference type="AlphaFoldDB" id="A0A255YZR7"/>
<organism evidence="2 3">
    <name type="scientific">Flavobacterium cyanobacteriorum</name>
    <dbReference type="NCBI Taxonomy" id="2022802"/>
    <lineage>
        <taxon>Bacteria</taxon>
        <taxon>Pseudomonadati</taxon>
        <taxon>Bacteroidota</taxon>
        <taxon>Flavobacteriia</taxon>
        <taxon>Flavobacteriales</taxon>
        <taxon>Flavobacteriaceae</taxon>
        <taxon>Flavobacterium</taxon>
    </lineage>
</organism>
<feature type="domain" description="NAD(P)-binding" evidence="1">
    <location>
        <begin position="9"/>
        <end position="147"/>
    </location>
</feature>
<dbReference type="InterPro" id="IPR016040">
    <property type="entry name" value="NAD(P)-bd_dom"/>
</dbReference>
<dbReference type="Gene3D" id="3.40.50.720">
    <property type="entry name" value="NAD(P)-binding Rossmann-like Domain"/>
    <property type="match status" value="1"/>
</dbReference>
<proteinExistence type="predicted"/>
<name>A0A255YZR7_9FLAO</name>
<evidence type="ECO:0000313" key="2">
    <source>
        <dbReference type="EMBL" id="OYQ34737.1"/>
    </source>
</evidence>
<keyword evidence="3" id="KW-1185">Reference proteome</keyword>
<dbReference type="PANTHER" id="PTHR14097:SF7">
    <property type="entry name" value="OXIDOREDUCTASE HTATIP2"/>
    <property type="match status" value="1"/>
</dbReference>
<evidence type="ECO:0000313" key="3">
    <source>
        <dbReference type="Proteomes" id="UP000216605"/>
    </source>
</evidence>
<dbReference type="SUPFAM" id="SSF51735">
    <property type="entry name" value="NAD(P)-binding Rossmann-fold domains"/>
    <property type="match status" value="1"/>
</dbReference>
<dbReference type="Proteomes" id="UP000216605">
    <property type="component" value="Unassembled WGS sequence"/>
</dbReference>
<gene>
    <name evidence="2" type="ORF">CHU92_11430</name>
</gene>
<dbReference type="OrthoDB" id="9798632at2"/>
<evidence type="ECO:0000259" key="1">
    <source>
        <dbReference type="Pfam" id="PF13460"/>
    </source>
</evidence>
<dbReference type="InterPro" id="IPR036291">
    <property type="entry name" value="NAD(P)-bd_dom_sf"/>
</dbReference>